<sequence length="140" mass="15575">MSREDPQFKLRMPPELRAQAEQAAKIAGRSLNSELVTRIEASFISDSASESLMPAKKARELALMARARIPDELRRRAIEAIDRAVRLGHSEAIVSLDDLHLESGIPDDELDELLANFVCDLEQAGYTAKRDDATAILIEF</sequence>
<dbReference type="EMBL" id="JANEWF010000009">
    <property type="protein sequence ID" value="MDA8483659.1"/>
    <property type="molecule type" value="Genomic_DNA"/>
</dbReference>
<dbReference type="Gene3D" id="1.10.1220.10">
    <property type="entry name" value="Met repressor-like"/>
    <property type="match status" value="1"/>
</dbReference>
<reference evidence="2 3" key="1">
    <citation type="submission" date="2022-07" db="EMBL/GenBank/DDBJ databases">
        <title>Genome Analysis of Selected Gammaproteobacteria from Nigerian Food snails.</title>
        <authorList>
            <person name="Okafor A.C."/>
        </authorList>
    </citation>
    <scope>NUCLEOTIDE SEQUENCE [LARGE SCALE GENOMIC DNA]</scope>
    <source>
        <strain evidence="2 3">Awg 2</strain>
    </source>
</reference>
<dbReference type="Pfam" id="PF03869">
    <property type="entry name" value="Arc"/>
    <property type="match status" value="1"/>
</dbReference>
<comment type="caution">
    <text evidence="2">The sequence shown here is derived from an EMBL/GenBank/DDBJ whole genome shotgun (WGS) entry which is preliminary data.</text>
</comment>
<evidence type="ECO:0000313" key="3">
    <source>
        <dbReference type="Proteomes" id="UP001211689"/>
    </source>
</evidence>
<dbReference type="GO" id="GO:0003677">
    <property type="term" value="F:DNA binding"/>
    <property type="evidence" value="ECO:0007669"/>
    <property type="project" value="UniProtKB-KW"/>
</dbReference>
<evidence type="ECO:0000259" key="1">
    <source>
        <dbReference type="Pfam" id="PF03869"/>
    </source>
</evidence>
<gene>
    <name evidence="2" type="ORF">NNO07_11305</name>
</gene>
<evidence type="ECO:0000313" key="2">
    <source>
        <dbReference type="EMBL" id="MDA8483659.1"/>
    </source>
</evidence>
<organism evidence="2 3">
    <name type="scientific">Metapseudomonas resinovorans</name>
    <name type="common">Pseudomonas resinovorans</name>
    <dbReference type="NCBI Taxonomy" id="53412"/>
    <lineage>
        <taxon>Bacteria</taxon>
        <taxon>Pseudomonadati</taxon>
        <taxon>Pseudomonadota</taxon>
        <taxon>Gammaproteobacteria</taxon>
        <taxon>Pseudomonadales</taxon>
        <taxon>Pseudomonadaceae</taxon>
        <taxon>Metapseudomonas</taxon>
    </lineage>
</organism>
<feature type="domain" description="Arc-like DNA binding" evidence="1">
    <location>
        <begin position="2"/>
        <end position="48"/>
    </location>
</feature>
<dbReference type="Proteomes" id="UP001211689">
    <property type="component" value="Unassembled WGS sequence"/>
</dbReference>
<protein>
    <submittedName>
        <fullName evidence="2">Arc family DNA-binding protein</fullName>
    </submittedName>
</protein>
<dbReference type="InterPro" id="IPR005569">
    <property type="entry name" value="Arc_DNA-bd_dom"/>
</dbReference>
<dbReference type="RefSeq" id="WP_271470822.1">
    <property type="nucleotide sequence ID" value="NZ_JANEWF010000009.1"/>
</dbReference>
<proteinExistence type="predicted"/>
<dbReference type="InterPro" id="IPR010985">
    <property type="entry name" value="Ribbon_hlx_hlx"/>
</dbReference>
<accession>A0ABT4Y498</accession>
<keyword evidence="3" id="KW-1185">Reference proteome</keyword>
<keyword evidence="2" id="KW-0238">DNA-binding</keyword>
<name>A0ABT4Y498_METRE</name>
<dbReference type="InterPro" id="IPR013321">
    <property type="entry name" value="Arc_rbn_hlx_hlx"/>
</dbReference>
<dbReference type="SUPFAM" id="SSF47598">
    <property type="entry name" value="Ribbon-helix-helix"/>
    <property type="match status" value="1"/>
</dbReference>